<dbReference type="InterPro" id="IPR020861">
    <property type="entry name" value="Triosephosphate_isomerase_AS"/>
</dbReference>
<keyword evidence="8 9" id="KW-0413">Isomerase</keyword>
<dbReference type="InterPro" id="IPR035990">
    <property type="entry name" value="TIM_sf"/>
</dbReference>
<feature type="binding site" evidence="9">
    <location>
        <position position="173"/>
    </location>
    <ligand>
        <name>substrate</name>
    </ligand>
</feature>
<dbReference type="GO" id="GO:0005829">
    <property type="term" value="C:cytosol"/>
    <property type="evidence" value="ECO:0007669"/>
    <property type="project" value="TreeGrafter"/>
</dbReference>
<evidence type="ECO:0000313" key="11">
    <source>
        <dbReference type="EMBL" id="AOH57054.1"/>
    </source>
</evidence>
<feature type="binding site" evidence="9">
    <location>
        <begin position="234"/>
        <end position="235"/>
    </location>
    <ligand>
        <name>substrate</name>
    </ligand>
</feature>
<keyword evidence="5 9" id="KW-0312">Gluconeogenesis</keyword>
<dbReference type="InterPro" id="IPR000652">
    <property type="entry name" value="Triosephosphate_isomerase"/>
</dbReference>
<dbReference type="STRING" id="264697.ABE28_022135"/>
<sequence>MRKPIIAGNWKMNKTLSEATAFLEEVSSLIPKQDVIDTVVCAPALFLDQLVQAAKGTDVKIGAQNMHFEDNGAFTGEISPIALADLGVSYVILGHSERREMFNETDEAVNKKAHAAFANQLTPIVCCGETLEQREAGETNDFVASQIEKGLAGLSDEQLKQAVIAYEPIWAIGTGKSSSAQDANEVCAHIRTVVADKFSNEAAAAIRIQYGGSVKPENIKEYMAQPDIDGALVGGASLKADSFLQLLEAGHYE</sequence>
<dbReference type="GO" id="GO:0046166">
    <property type="term" value="P:glyceraldehyde-3-phosphate biosynthetic process"/>
    <property type="evidence" value="ECO:0007669"/>
    <property type="project" value="TreeGrafter"/>
</dbReference>
<dbReference type="PROSITE" id="PS00171">
    <property type="entry name" value="TIM_1"/>
    <property type="match status" value="1"/>
</dbReference>
<comment type="function">
    <text evidence="9">Involved in the gluconeogenesis. Catalyzes stereospecifically the conversion of dihydroxyacetone phosphate (DHAP) to D-glyceraldehyde-3-phosphate (G3P).</text>
</comment>
<organism evidence="11 12">
    <name type="scientific">Peribacillus muralis</name>
    <dbReference type="NCBI Taxonomy" id="264697"/>
    <lineage>
        <taxon>Bacteria</taxon>
        <taxon>Bacillati</taxon>
        <taxon>Bacillota</taxon>
        <taxon>Bacilli</taxon>
        <taxon>Bacillales</taxon>
        <taxon>Bacillaceae</taxon>
        <taxon>Peribacillus</taxon>
    </lineage>
</organism>
<evidence type="ECO:0000256" key="3">
    <source>
        <dbReference type="ARBA" id="ARBA00011940"/>
    </source>
</evidence>
<dbReference type="AlphaFoldDB" id="A0A1B3XV16"/>
<dbReference type="InterPro" id="IPR013785">
    <property type="entry name" value="Aldolase_TIM"/>
</dbReference>
<dbReference type="Pfam" id="PF00121">
    <property type="entry name" value="TIM"/>
    <property type="match status" value="1"/>
</dbReference>
<evidence type="ECO:0000256" key="10">
    <source>
        <dbReference type="RuleBase" id="RU363013"/>
    </source>
</evidence>
<comment type="subunit">
    <text evidence="9 10">Homodimer.</text>
</comment>
<keyword evidence="9" id="KW-0597">Phosphoprotein</keyword>
<dbReference type="Gene3D" id="3.20.20.70">
    <property type="entry name" value="Aldolase class I"/>
    <property type="match status" value="1"/>
</dbReference>
<dbReference type="EMBL" id="CP017080">
    <property type="protein sequence ID" value="AOH57054.1"/>
    <property type="molecule type" value="Genomic_DNA"/>
</dbReference>
<reference evidence="11 12" key="1">
    <citation type="submission" date="2016-08" db="EMBL/GenBank/DDBJ databases">
        <title>Complete genome sequence of Bacillus muralis G25-68, a strain with toxicity to nematodes.</title>
        <authorList>
            <person name="Zheng Z."/>
        </authorList>
    </citation>
    <scope>NUCLEOTIDE SEQUENCE [LARGE SCALE GENOMIC DNA]</scope>
    <source>
        <strain evidence="11 12">G25-68</strain>
    </source>
</reference>
<dbReference type="UniPathway" id="UPA00109">
    <property type="reaction ID" value="UER00189"/>
</dbReference>
<keyword evidence="12" id="KW-1185">Reference proteome</keyword>
<evidence type="ECO:0000313" key="12">
    <source>
        <dbReference type="Proteomes" id="UP000077926"/>
    </source>
</evidence>
<name>A0A1B3XV16_9BACI</name>
<comment type="pathway">
    <text evidence="1 9 10">Carbohydrate degradation; glycolysis; D-glyceraldehyde 3-phosphate from glycerone phosphate: step 1/1.</text>
</comment>
<feature type="binding site" evidence="9">
    <location>
        <begin position="9"/>
        <end position="11"/>
    </location>
    <ligand>
        <name>substrate</name>
    </ligand>
</feature>
<dbReference type="KEGG" id="bmur:ABE28_022135"/>
<comment type="similarity">
    <text evidence="2 9 10">Belongs to the triosephosphate isomerase family.</text>
</comment>
<dbReference type="GO" id="GO:0004807">
    <property type="term" value="F:triose-phosphate isomerase activity"/>
    <property type="evidence" value="ECO:0007669"/>
    <property type="project" value="UniProtKB-UniRule"/>
</dbReference>
<comment type="pathway">
    <text evidence="9 10">Carbohydrate biosynthesis; gluconeogenesis.</text>
</comment>
<feature type="modified residue" description="Phosphoserine" evidence="9">
    <location>
        <position position="213"/>
    </location>
</feature>
<evidence type="ECO:0000256" key="6">
    <source>
        <dbReference type="ARBA" id="ARBA00022490"/>
    </source>
</evidence>
<evidence type="ECO:0000256" key="7">
    <source>
        <dbReference type="ARBA" id="ARBA00023152"/>
    </source>
</evidence>
<dbReference type="OrthoDB" id="9809429at2"/>
<feature type="binding site" evidence="9">
    <location>
        <position position="213"/>
    </location>
    <ligand>
        <name>substrate</name>
    </ligand>
</feature>
<keyword evidence="7 9" id="KW-0324">Glycolysis</keyword>
<dbReference type="GO" id="GO:0006096">
    <property type="term" value="P:glycolytic process"/>
    <property type="evidence" value="ECO:0007669"/>
    <property type="project" value="UniProtKB-UniRule"/>
</dbReference>
<dbReference type="GO" id="GO:0006094">
    <property type="term" value="P:gluconeogenesis"/>
    <property type="evidence" value="ECO:0007669"/>
    <property type="project" value="UniProtKB-UniRule"/>
</dbReference>
<dbReference type="SUPFAM" id="SSF51351">
    <property type="entry name" value="Triosephosphate isomerase (TIM)"/>
    <property type="match status" value="1"/>
</dbReference>
<keyword evidence="6 9" id="KW-0963">Cytoplasm</keyword>
<dbReference type="UniPathway" id="UPA00138"/>
<accession>A0A1B3XV16</accession>
<dbReference type="HAMAP" id="MF_00147_B">
    <property type="entry name" value="TIM_B"/>
    <property type="match status" value="1"/>
</dbReference>
<dbReference type="PANTHER" id="PTHR21139">
    <property type="entry name" value="TRIOSEPHOSPHATE ISOMERASE"/>
    <property type="match status" value="1"/>
</dbReference>
<dbReference type="NCBIfam" id="TIGR00419">
    <property type="entry name" value="tim"/>
    <property type="match status" value="1"/>
</dbReference>
<dbReference type="InterPro" id="IPR022896">
    <property type="entry name" value="TrioseP_Isoase_bac/euk"/>
</dbReference>
<feature type="active site" description="Electrophile" evidence="9">
    <location>
        <position position="95"/>
    </location>
</feature>
<dbReference type="EC" id="5.3.1.1" evidence="3 9"/>
<feature type="active site" description="Proton acceptor" evidence="9">
    <location>
        <position position="167"/>
    </location>
</feature>
<dbReference type="PROSITE" id="PS51440">
    <property type="entry name" value="TIM_2"/>
    <property type="match status" value="1"/>
</dbReference>
<dbReference type="PANTHER" id="PTHR21139:SF42">
    <property type="entry name" value="TRIOSEPHOSPHATE ISOMERASE"/>
    <property type="match status" value="1"/>
</dbReference>
<dbReference type="RefSeq" id="WP_064467230.1">
    <property type="nucleotide sequence ID" value="NZ_CP017080.1"/>
</dbReference>
<evidence type="ECO:0000256" key="8">
    <source>
        <dbReference type="ARBA" id="ARBA00023235"/>
    </source>
</evidence>
<comment type="catalytic activity">
    <reaction evidence="9 10">
        <text>D-glyceraldehyde 3-phosphate = dihydroxyacetone phosphate</text>
        <dbReference type="Rhea" id="RHEA:18585"/>
        <dbReference type="ChEBI" id="CHEBI:57642"/>
        <dbReference type="ChEBI" id="CHEBI:59776"/>
        <dbReference type="EC" id="5.3.1.1"/>
    </reaction>
</comment>
<dbReference type="CDD" id="cd00311">
    <property type="entry name" value="TIM"/>
    <property type="match status" value="1"/>
</dbReference>
<evidence type="ECO:0000256" key="9">
    <source>
        <dbReference type="HAMAP-Rule" id="MF_00147"/>
    </source>
</evidence>
<protein>
    <recommendedName>
        <fullName evidence="4 9">Triosephosphate isomerase</fullName>
        <shortName evidence="9">TIM</shortName>
        <shortName evidence="9">TPI</shortName>
        <ecNumber evidence="3 9">5.3.1.1</ecNumber>
    </recommendedName>
    <alternativeName>
        <fullName evidence="9">Triose-phosphate isomerase</fullName>
    </alternativeName>
</protein>
<evidence type="ECO:0000256" key="4">
    <source>
        <dbReference type="ARBA" id="ARBA00019397"/>
    </source>
</evidence>
<evidence type="ECO:0000256" key="1">
    <source>
        <dbReference type="ARBA" id="ARBA00004680"/>
    </source>
</evidence>
<proteinExistence type="inferred from homology"/>
<evidence type="ECO:0000256" key="5">
    <source>
        <dbReference type="ARBA" id="ARBA00022432"/>
    </source>
</evidence>
<dbReference type="FunFam" id="3.20.20.70:FF:000016">
    <property type="entry name" value="Triosephosphate isomerase"/>
    <property type="match status" value="1"/>
</dbReference>
<gene>
    <name evidence="9" type="primary">tpiA</name>
    <name evidence="11" type="ORF">ABE28_022135</name>
</gene>
<dbReference type="Proteomes" id="UP000077926">
    <property type="component" value="Chromosome"/>
</dbReference>
<dbReference type="GO" id="GO:0019563">
    <property type="term" value="P:glycerol catabolic process"/>
    <property type="evidence" value="ECO:0007669"/>
    <property type="project" value="TreeGrafter"/>
</dbReference>
<evidence type="ECO:0000256" key="2">
    <source>
        <dbReference type="ARBA" id="ARBA00007422"/>
    </source>
</evidence>
<comment type="subcellular location">
    <subcellularLocation>
        <location evidence="9 10">Cytoplasm</location>
    </subcellularLocation>
</comment>